<dbReference type="Pfam" id="PF05258">
    <property type="entry name" value="DciA"/>
    <property type="match status" value="1"/>
</dbReference>
<accession>A0A3S4Y578</accession>
<sequence length="178" mass="19457">MRAAAAARGEGRLNAFSAKKILREFGSAMSAEPGKRTKPRAQRVDMRALGGYTASGEDSRDPKPLDGVISYLIRSRGWKEPVAVSSVMARWSELVGPELATHAKPTRFENAVVDVQCDSTAWATQLRLMRNQIVQMFARELGEGVVANIRIYGPNNGRWASRGPKRAPGGRGVRDTYG</sequence>
<dbReference type="EMBL" id="LR134521">
    <property type="protein sequence ID" value="VEJ30726.1"/>
    <property type="molecule type" value="Genomic_DNA"/>
</dbReference>
<dbReference type="STRING" id="762948.HMPREF0733_10899"/>
<protein>
    <submittedName>
        <fullName evidence="2">Zn-ribbon-containing, possibly RNA-binding protein and truncated derivatives</fullName>
    </submittedName>
</protein>
<proteinExistence type="predicted"/>
<evidence type="ECO:0000313" key="3">
    <source>
        <dbReference type="Proteomes" id="UP000270988"/>
    </source>
</evidence>
<gene>
    <name evidence="2" type="ORF">NCTC10918_02015</name>
</gene>
<organism evidence="2 3">
    <name type="scientific">Rothia dentocariosa</name>
    <dbReference type="NCBI Taxonomy" id="2047"/>
    <lineage>
        <taxon>Bacteria</taxon>
        <taxon>Bacillati</taxon>
        <taxon>Actinomycetota</taxon>
        <taxon>Actinomycetes</taxon>
        <taxon>Micrococcales</taxon>
        <taxon>Micrococcaceae</taxon>
        <taxon>Rothia</taxon>
    </lineage>
</organism>
<name>A0A3S4Y578_9MICC</name>
<evidence type="ECO:0000313" key="2">
    <source>
        <dbReference type="EMBL" id="VEJ30726.1"/>
    </source>
</evidence>
<dbReference type="InterPro" id="IPR007922">
    <property type="entry name" value="DciA-like"/>
</dbReference>
<dbReference type="PANTHER" id="PTHR36456:SF1">
    <property type="entry name" value="UPF0232 PROTEIN SCO3875"/>
    <property type="match status" value="1"/>
</dbReference>
<feature type="region of interest" description="Disordered" evidence="1">
    <location>
        <begin position="157"/>
        <end position="178"/>
    </location>
</feature>
<dbReference type="PANTHER" id="PTHR36456">
    <property type="entry name" value="UPF0232 PROTEIN SCO3875"/>
    <property type="match status" value="1"/>
</dbReference>
<evidence type="ECO:0000256" key="1">
    <source>
        <dbReference type="SAM" id="MobiDB-lite"/>
    </source>
</evidence>
<dbReference type="AlphaFoldDB" id="A0A3S4Y578"/>
<dbReference type="Proteomes" id="UP000270988">
    <property type="component" value="Chromosome"/>
</dbReference>
<reference evidence="2 3" key="1">
    <citation type="submission" date="2018-12" db="EMBL/GenBank/DDBJ databases">
        <authorList>
            <consortium name="Pathogen Informatics"/>
        </authorList>
    </citation>
    <scope>NUCLEOTIDE SEQUENCE [LARGE SCALE GENOMIC DNA]</scope>
    <source>
        <strain evidence="2 3">NCTC10918</strain>
    </source>
</reference>